<evidence type="ECO:0000259" key="18">
    <source>
        <dbReference type="PROSITE" id="PS50113"/>
    </source>
</evidence>
<evidence type="ECO:0000313" key="19">
    <source>
        <dbReference type="EMBL" id="MBP0444275.1"/>
    </source>
</evidence>
<evidence type="ECO:0000256" key="14">
    <source>
        <dbReference type="ARBA" id="ARBA00023026"/>
    </source>
</evidence>
<dbReference type="InterPro" id="IPR000700">
    <property type="entry name" value="PAS-assoc_C"/>
</dbReference>
<dbReference type="PROSITE" id="PS50112">
    <property type="entry name" value="PAS"/>
    <property type="match status" value="1"/>
</dbReference>
<keyword evidence="16" id="KW-0472">Membrane</keyword>
<dbReference type="RefSeq" id="WP_209378502.1">
    <property type="nucleotide sequence ID" value="NZ_JAGIZB010000004.1"/>
</dbReference>
<keyword evidence="9" id="KW-0677">Repeat</keyword>
<keyword evidence="11" id="KW-0418">Kinase</keyword>
<dbReference type="NCBIfam" id="TIGR00229">
    <property type="entry name" value="sensory_box"/>
    <property type="match status" value="1"/>
</dbReference>
<evidence type="ECO:0000256" key="16">
    <source>
        <dbReference type="SAM" id="Phobius"/>
    </source>
</evidence>
<keyword evidence="8" id="KW-0808">Transferase</keyword>
<evidence type="ECO:0000256" key="13">
    <source>
        <dbReference type="ARBA" id="ARBA00022991"/>
    </source>
</evidence>
<dbReference type="SUPFAM" id="SSF55785">
    <property type="entry name" value="PYP-like sensor domain (PAS domain)"/>
    <property type="match status" value="1"/>
</dbReference>
<feature type="transmembrane region" description="Helical" evidence="16">
    <location>
        <begin position="294"/>
        <end position="320"/>
    </location>
</feature>
<dbReference type="EC" id="2.7.13.3" evidence="2"/>
<dbReference type="Gene3D" id="3.30.450.20">
    <property type="entry name" value="PAS domain"/>
    <property type="match status" value="1"/>
</dbReference>
<keyword evidence="15" id="KW-0675">Receptor</keyword>
<dbReference type="Pfam" id="PF07536">
    <property type="entry name" value="HWE_HK"/>
    <property type="match status" value="1"/>
</dbReference>
<evidence type="ECO:0000313" key="20">
    <source>
        <dbReference type="Proteomes" id="UP000681594"/>
    </source>
</evidence>
<feature type="domain" description="PAC" evidence="18">
    <location>
        <begin position="444"/>
        <end position="497"/>
    </location>
</feature>
<evidence type="ECO:0000256" key="6">
    <source>
        <dbReference type="ARBA" id="ARBA00022630"/>
    </source>
</evidence>
<evidence type="ECO:0000256" key="1">
    <source>
        <dbReference type="ARBA" id="ARBA00000085"/>
    </source>
</evidence>
<keyword evidence="14" id="KW-0843">Virulence</keyword>
<dbReference type="EMBL" id="JAGIZB010000004">
    <property type="protein sequence ID" value="MBP0444275.1"/>
    <property type="molecule type" value="Genomic_DNA"/>
</dbReference>
<evidence type="ECO:0000256" key="5">
    <source>
        <dbReference type="ARBA" id="ARBA00022606"/>
    </source>
</evidence>
<dbReference type="InterPro" id="IPR011102">
    <property type="entry name" value="Sig_transdc_His_kinase_HWE"/>
</dbReference>
<keyword evidence="3" id="KW-0600">Photoreceptor protein</keyword>
<evidence type="ECO:0000256" key="15">
    <source>
        <dbReference type="ARBA" id="ARBA00023170"/>
    </source>
</evidence>
<dbReference type="InterPro" id="IPR035965">
    <property type="entry name" value="PAS-like_dom_sf"/>
</dbReference>
<dbReference type="Gene3D" id="3.30.565.10">
    <property type="entry name" value="Histidine kinase-like ATPase, C-terminal domain"/>
    <property type="match status" value="1"/>
</dbReference>
<keyword evidence="16" id="KW-0812">Transmembrane</keyword>
<evidence type="ECO:0000256" key="7">
    <source>
        <dbReference type="ARBA" id="ARBA00022643"/>
    </source>
</evidence>
<protein>
    <recommendedName>
        <fullName evidence="2">histidine kinase</fullName>
        <ecNumber evidence="2">2.7.13.3</ecNumber>
    </recommendedName>
</protein>
<feature type="transmembrane region" description="Helical" evidence="16">
    <location>
        <begin position="27"/>
        <end position="50"/>
    </location>
</feature>
<name>A0ABS4AB88_9PROT</name>
<dbReference type="InterPro" id="IPR000014">
    <property type="entry name" value="PAS"/>
</dbReference>
<evidence type="ECO:0000256" key="12">
    <source>
        <dbReference type="ARBA" id="ARBA00022840"/>
    </source>
</evidence>
<comment type="catalytic activity">
    <reaction evidence="1">
        <text>ATP + protein L-histidine = ADP + protein N-phospho-L-histidine.</text>
        <dbReference type="EC" id="2.7.13.3"/>
    </reaction>
</comment>
<reference evidence="19 20" key="1">
    <citation type="submission" date="2021-03" db="EMBL/GenBank/DDBJ databases">
        <authorList>
            <person name="So Y."/>
        </authorList>
    </citation>
    <scope>NUCLEOTIDE SEQUENCE [LARGE SCALE GENOMIC DNA]</scope>
    <source>
        <strain evidence="19 20">SSH11</strain>
    </source>
</reference>
<dbReference type="PANTHER" id="PTHR41523">
    <property type="entry name" value="TWO-COMPONENT SYSTEM SENSOR PROTEIN"/>
    <property type="match status" value="1"/>
</dbReference>
<keyword evidence="5" id="KW-0716">Sensory transduction</keyword>
<evidence type="ECO:0000256" key="4">
    <source>
        <dbReference type="ARBA" id="ARBA00022553"/>
    </source>
</evidence>
<dbReference type="SMART" id="SM00091">
    <property type="entry name" value="PAS"/>
    <property type="match status" value="1"/>
</dbReference>
<evidence type="ECO:0000259" key="17">
    <source>
        <dbReference type="PROSITE" id="PS50112"/>
    </source>
</evidence>
<sequence>MPQTAALEKMGAARPEAPGLRGLRSHLLALVLAVLAPALLISGGAAWHLAGSYRHAFETRLQDTTRALALFVDSEIDTQLTTVTALASSPLLQRGELEVFREWARGIAEGSEGWVVVNDAAPGHQQLLNTALPADAPLPPPSAPGQGAWDIVREVVETRRPAMSNLFTGQATGRHVVVAAAPVMRDGQVTQVVVLVMDPAVLSRRLRQRRPSSDAFVSVADGNGRIVARSQDHDRFVGMIPPSRMVDPAERSKRLFRAMTVYGEPGLFSAQDLQMGPGWSVVVSVPYAQYRLSWLAPLGALLVGSAVALGIGLGVAAWLARRMLHPVEALVRRADAVVAGSSAPLPPVPPAGVAEFEALRRSSERAEATLAAREAEFRAIFETAAAGVAETEAATGRYLRVNDTFCAITGRPAAELVGRLGPRDLLHPADRALSAPSAGQLGGMDTESRLLRPDGEVVWVQSSTAVSMRGAAGQPLRMVTVAQDITARKRAEEARRLLSLEVDHRAKNVLAVVQAVLRLTPRDDPATYASAVEARIAALARAHTLLAQASWRGAELRALAEAELGAFQAGGSSASDGAPRARLSGPHVMLTPGAAQALSMVLHELATNAVKYGALSAPGGLVDLSWSTDHAAGLLRLCWAESGGPPVSGPPSRQGFGSRVIKASLRDQLGGQARPVWHPTGLVCEIEAPIDRALLPGGPGMAG</sequence>
<dbReference type="CDD" id="cd18774">
    <property type="entry name" value="PDC2_HK_sensor"/>
    <property type="match status" value="1"/>
</dbReference>
<evidence type="ECO:0000256" key="2">
    <source>
        <dbReference type="ARBA" id="ARBA00012438"/>
    </source>
</evidence>
<keyword evidence="7" id="KW-0288">FMN</keyword>
<dbReference type="Pfam" id="PF08447">
    <property type="entry name" value="PAS_3"/>
    <property type="match status" value="1"/>
</dbReference>
<proteinExistence type="predicted"/>
<keyword evidence="12" id="KW-0067">ATP-binding</keyword>
<dbReference type="InterPro" id="IPR036890">
    <property type="entry name" value="HATPase_C_sf"/>
</dbReference>
<gene>
    <name evidence="19" type="ORF">J8J14_05735</name>
</gene>
<dbReference type="SMART" id="SM00911">
    <property type="entry name" value="HWE_HK"/>
    <property type="match status" value="1"/>
</dbReference>
<dbReference type="SMART" id="SM00086">
    <property type="entry name" value="PAC"/>
    <property type="match status" value="1"/>
</dbReference>
<organism evidence="19 20">
    <name type="scientific">Pararoseomonas baculiformis</name>
    <dbReference type="NCBI Taxonomy" id="2820812"/>
    <lineage>
        <taxon>Bacteria</taxon>
        <taxon>Pseudomonadati</taxon>
        <taxon>Pseudomonadota</taxon>
        <taxon>Alphaproteobacteria</taxon>
        <taxon>Acetobacterales</taxon>
        <taxon>Acetobacteraceae</taxon>
        <taxon>Pararoseomonas</taxon>
    </lineage>
</organism>
<feature type="domain" description="PAS" evidence="17">
    <location>
        <begin position="373"/>
        <end position="431"/>
    </location>
</feature>
<keyword evidence="20" id="KW-1185">Reference proteome</keyword>
<evidence type="ECO:0000256" key="11">
    <source>
        <dbReference type="ARBA" id="ARBA00022777"/>
    </source>
</evidence>
<dbReference type="InterPro" id="IPR001610">
    <property type="entry name" value="PAC"/>
</dbReference>
<keyword evidence="4" id="KW-0597">Phosphoprotein</keyword>
<keyword evidence="10" id="KW-0547">Nucleotide-binding</keyword>
<accession>A0ABS4AB88</accession>
<comment type="caution">
    <text evidence="19">The sequence shown here is derived from an EMBL/GenBank/DDBJ whole genome shotgun (WGS) entry which is preliminary data.</text>
</comment>
<evidence type="ECO:0000256" key="3">
    <source>
        <dbReference type="ARBA" id="ARBA00022543"/>
    </source>
</evidence>
<dbReference type="PROSITE" id="PS50113">
    <property type="entry name" value="PAC"/>
    <property type="match status" value="1"/>
</dbReference>
<dbReference type="Proteomes" id="UP000681594">
    <property type="component" value="Unassembled WGS sequence"/>
</dbReference>
<dbReference type="InterPro" id="IPR013655">
    <property type="entry name" value="PAS_fold_3"/>
</dbReference>
<evidence type="ECO:0000256" key="8">
    <source>
        <dbReference type="ARBA" id="ARBA00022679"/>
    </source>
</evidence>
<dbReference type="CDD" id="cd00130">
    <property type="entry name" value="PAS"/>
    <property type="match status" value="1"/>
</dbReference>
<dbReference type="PANTHER" id="PTHR41523:SF8">
    <property type="entry name" value="ETHYLENE RESPONSE SENSOR PROTEIN"/>
    <property type="match status" value="1"/>
</dbReference>
<evidence type="ECO:0000256" key="9">
    <source>
        <dbReference type="ARBA" id="ARBA00022737"/>
    </source>
</evidence>
<evidence type="ECO:0000256" key="10">
    <source>
        <dbReference type="ARBA" id="ARBA00022741"/>
    </source>
</evidence>
<keyword evidence="16" id="KW-1133">Transmembrane helix</keyword>
<keyword evidence="13" id="KW-0157">Chromophore</keyword>
<keyword evidence="6" id="KW-0285">Flavoprotein</keyword>